<evidence type="ECO:0000256" key="1">
    <source>
        <dbReference type="SAM" id="Phobius"/>
    </source>
</evidence>
<dbReference type="InterPro" id="IPR002656">
    <property type="entry name" value="Acyl_transf_3_dom"/>
</dbReference>
<protein>
    <submittedName>
        <fullName evidence="3">Acyltransferase family protein</fullName>
    </submittedName>
</protein>
<feature type="transmembrane region" description="Helical" evidence="1">
    <location>
        <begin position="278"/>
        <end position="298"/>
    </location>
</feature>
<dbReference type="Pfam" id="PF01757">
    <property type="entry name" value="Acyl_transf_3"/>
    <property type="match status" value="1"/>
</dbReference>
<dbReference type="PANTHER" id="PTHR37312">
    <property type="entry name" value="MEMBRANE-BOUND ACYLTRANSFERASE YKRP-RELATED"/>
    <property type="match status" value="1"/>
</dbReference>
<evidence type="ECO:0000313" key="4">
    <source>
        <dbReference type="Proteomes" id="UP000753256"/>
    </source>
</evidence>
<keyword evidence="1" id="KW-0812">Transmembrane</keyword>
<gene>
    <name evidence="3" type="ORF">K8V70_08725</name>
</gene>
<dbReference type="GO" id="GO:0016747">
    <property type="term" value="F:acyltransferase activity, transferring groups other than amino-acyl groups"/>
    <property type="evidence" value="ECO:0007669"/>
    <property type="project" value="InterPro"/>
</dbReference>
<dbReference type="AlphaFoldDB" id="A0A921LUL8"/>
<evidence type="ECO:0000313" key="3">
    <source>
        <dbReference type="EMBL" id="HJG37922.1"/>
    </source>
</evidence>
<feature type="transmembrane region" description="Helical" evidence="1">
    <location>
        <begin position="75"/>
        <end position="97"/>
    </location>
</feature>
<dbReference type="InterPro" id="IPR052734">
    <property type="entry name" value="Nod_factor_acetyltransferase"/>
</dbReference>
<keyword evidence="1" id="KW-0472">Membrane</keyword>
<feature type="transmembrane region" description="Helical" evidence="1">
    <location>
        <begin position="186"/>
        <end position="203"/>
    </location>
</feature>
<organism evidence="3 4">
    <name type="scientific">Enorma phocaeensis</name>
    <dbReference type="NCBI Taxonomy" id="1871019"/>
    <lineage>
        <taxon>Bacteria</taxon>
        <taxon>Bacillati</taxon>
        <taxon>Actinomycetota</taxon>
        <taxon>Coriobacteriia</taxon>
        <taxon>Coriobacteriales</taxon>
        <taxon>Coriobacteriaceae</taxon>
        <taxon>Enorma</taxon>
    </lineage>
</organism>
<feature type="transmembrane region" description="Helical" evidence="1">
    <location>
        <begin position="12"/>
        <end position="32"/>
    </location>
</feature>
<proteinExistence type="predicted"/>
<dbReference type="PANTHER" id="PTHR37312:SF1">
    <property type="entry name" value="MEMBRANE-BOUND ACYLTRANSFERASE YKRP-RELATED"/>
    <property type="match status" value="1"/>
</dbReference>
<reference evidence="3" key="2">
    <citation type="submission" date="2021-09" db="EMBL/GenBank/DDBJ databases">
        <authorList>
            <person name="Gilroy R."/>
        </authorList>
    </citation>
    <scope>NUCLEOTIDE SEQUENCE</scope>
    <source>
        <strain evidence="3">ChiHjej13B12-9602</strain>
    </source>
</reference>
<reference evidence="3" key="1">
    <citation type="journal article" date="2021" name="PeerJ">
        <title>Extensive microbial diversity within the chicken gut microbiome revealed by metagenomics and culture.</title>
        <authorList>
            <person name="Gilroy R."/>
            <person name="Ravi A."/>
            <person name="Getino M."/>
            <person name="Pursley I."/>
            <person name="Horton D.L."/>
            <person name="Alikhan N.F."/>
            <person name="Baker D."/>
            <person name="Gharbi K."/>
            <person name="Hall N."/>
            <person name="Watson M."/>
            <person name="Adriaenssens E.M."/>
            <person name="Foster-Nyarko E."/>
            <person name="Jarju S."/>
            <person name="Secka A."/>
            <person name="Antonio M."/>
            <person name="Oren A."/>
            <person name="Chaudhuri R.R."/>
            <person name="La Ragione R."/>
            <person name="Hildebrand F."/>
            <person name="Pallen M.J."/>
        </authorList>
    </citation>
    <scope>NUCLEOTIDE SEQUENCE</scope>
    <source>
        <strain evidence="3">ChiHjej13B12-9602</strain>
    </source>
</reference>
<dbReference type="Proteomes" id="UP000753256">
    <property type="component" value="Unassembled WGS sequence"/>
</dbReference>
<accession>A0A921LUL8</accession>
<keyword evidence="1" id="KW-1133">Transmembrane helix</keyword>
<feature type="transmembrane region" description="Helical" evidence="1">
    <location>
        <begin position="235"/>
        <end position="257"/>
    </location>
</feature>
<evidence type="ECO:0000259" key="2">
    <source>
        <dbReference type="Pfam" id="PF01757"/>
    </source>
</evidence>
<keyword evidence="3" id="KW-0012">Acyltransferase</keyword>
<feature type="domain" description="Acyltransferase 3" evidence="2">
    <location>
        <begin position="11"/>
        <end position="321"/>
    </location>
</feature>
<dbReference type="EMBL" id="DYUZ01000031">
    <property type="protein sequence ID" value="HJG37922.1"/>
    <property type="molecule type" value="Genomic_DNA"/>
</dbReference>
<comment type="caution">
    <text evidence="3">The sequence shown here is derived from an EMBL/GenBank/DDBJ whole genome shotgun (WGS) entry which is preliminary data.</text>
</comment>
<dbReference type="RefSeq" id="WP_273191030.1">
    <property type="nucleotide sequence ID" value="NZ_DYUZ01000031.1"/>
</dbReference>
<sequence>MGDARARIALFDNIKGLLIILVVAGHFMHPVHNDNEVMSALFDIIYLFHMPLFIFLSGLFAKGAYREGRLNVNRIISFLVLGFAYQAALLAINGVLVEHPERMMLFTSAPWYLIGMAWWYLATPLLAHTAPPIGMLACLVAAMTGGMVDLSNGLLAVSRSLAFLPYFALGYYCSPDTLRKLADRRMLWLAVASAAGIAALRIVDPHAFDWFFQMVYGDNSYALAGSVMGLARGSAVAGIAAKLVTIAIAVVFSLAVLKAVPREHSKLTTLGERTLQVYVLHRLLRAALTFRTPFYDLAILLDPLWGTAIILALSGGVVVLCALRLFTMPFSRLMAKEWLPGRLHEGNRHP</sequence>
<feature type="transmembrane region" description="Helical" evidence="1">
    <location>
        <begin position="44"/>
        <end position="63"/>
    </location>
</feature>
<name>A0A921LUL8_9ACTN</name>
<feature type="transmembrane region" description="Helical" evidence="1">
    <location>
        <begin position="304"/>
        <end position="326"/>
    </location>
</feature>
<keyword evidence="3" id="KW-0808">Transferase</keyword>